<dbReference type="AlphaFoldDB" id="A0AAV4Q4D4"/>
<keyword evidence="2" id="KW-1185">Reference proteome</keyword>
<accession>A0AAV4Q4D4</accession>
<sequence length="238" mass="25764">MADTSGKQCRIVVILGNAPRLGFRPWHCMGVCEVDRGITAAGGWVSASGALPASFPSYTMRKAGENRQCLTGLAAVGVLRWSRRARWVSRGSPASATDMIRREGGAERCFGWLWQARGTQRRHCASEYPDDFADLRHGKEGLLHSTPGGFTLLILVAEGRSLMGSGEGCEGRISEDTEDTNVGCQISLYIYMYAAHHHHKSRRLAVLRQVAAAGAREGTSLRGVRVVSSHAAAYSAPH</sequence>
<comment type="caution">
    <text evidence="1">The sequence shown here is derived from an EMBL/GenBank/DDBJ whole genome shotgun (WGS) entry which is preliminary data.</text>
</comment>
<dbReference type="EMBL" id="BPLQ01003787">
    <property type="protein sequence ID" value="GIY03294.1"/>
    <property type="molecule type" value="Genomic_DNA"/>
</dbReference>
<dbReference type="Proteomes" id="UP001054837">
    <property type="component" value="Unassembled WGS sequence"/>
</dbReference>
<protein>
    <submittedName>
        <fullName evidence="1">Uncharacterized protein</fullName>
    </submittedName>
</protein>
<reference evidence="1 2" key="1">
    <citation type="submission" date="2021-06" db="EMBL/GenBank/DDBJ databases">
        <title>Caerostris darwini draft genome.</title>
        <authorList>
            <person name="Kono N."/>
            <person name="Arakawa K."/>
        </authorList>
    </citation>
    <scope>NUCLEOTIDE SEQUENCE [LARGE SCALE GENOMIC DNA]</scope>
</reference>
<gene>
    <name evidence="1" type="ORF">CDAR_99361</name>
</gene>
<evidence type="ECO:0000313" key="2">
    <source>
        <dbReference type="Proteomes" id="UP001054837"/>
    </source>
</evidence>
<evidence type="ECO:0000313" key="1">
    <source>
        <dbReference type="EMBL" id="GIY03294.1"/>
    </source>
</evidence>
<organism evidence="1 2">
    <name type="scientific">Caerostris darwini</name>
    <dbReference type="NCBI Taxonomy" id="1538125"/>
    <lineage>
        <taxon>Eukaryota</taxon>
        <taxon>Metazoa</taxon>
        <taxon>Ecdysozoa</taxon>
        <taxon>Arthropoda</taxon>
        <taxon>Chelicerata</taxon>
        <taxon>Arachnida</taxon>
        <taxon>Araneae</taxon>
        <taxon>Araneomorphae</taxon>
        <taxon>Entelegynae</taxon>
        <taxon>Araneoidea</taxon>
        <taxon>Araneidae</taxon>
        <taxon>Caerostris</taxon>
    </lineage>
</organism>
<proteinExistence type="predicted"/>
<name>A0AAV4Q4D4_9ARAC</name>